<feature type="domain" description="Alpha-ketoglutarate-dependent dioxygenase AlkB-like" evidence="2">
    <location>
        <begin position="95"/>
        <end position="311"/>
    </location>
</feature>
<dbReference type="InterPro" id="IPR032870">
    <property type="entry name" value="ALKBH7-like"/>
</dbReference>
<organism evidence="3 4">
    <name type="scientific">Puccinia sorghi</name>
    <dbReference type="NCBI Taxonomy" id="27349"/>
    <lineage>
        <taxon>Eukaryota</taxon>
        <taxon>Fungi</taxon>
        <taxon>Dikarya</taxon>
        <taxon>Basidiomycota</taxon>
        <taxon>Pucciniomycotina</taxon>
        <taxon>Pucciniomycetes</taxon>
        <taxon>Pucciniales</taxon>
        <taxon>Pucciniaceae</taxon>
        <taxon>Puccinia</taxon>
    </lineage>
</organism>
<dbReference type="GO" id="GO:0006631">
    <property type="term" value="P:fatty acid metabolic process"/>
    <property type="evidence" value="ECO:0007669"/>
    <property type="project" value="TreeGrafter"/>
</dbReference>
<dbReference type="GO" id="GO:0005759">
    <property type="term" value="C:mitochondrial matrix"/>
    <property type="evidence" value="ECO:0007669"/>
    <property type="project" value="TreeGrafter"/>
</dbReference>
<dbReference type="SUPFAM" id="SSF51197">
    <property type="entry name" value="Clavaminate synthase-like"/>
    <property type="match status" value="1"/>
</dbReference>
<dbReference type="Proteomes" id="UP000037035">
    <property type="component" value="Unassembled WGS sequence"/>
</dbReference>
<comment type="caution">
    <text evidence="3">The sequence shown here is derived from an EMBL/GenBank/DDBJ whole genome shotgun (WGS) entry which is preliminary data.</text>
</comment>
<dbReference type="AlphaFoldDB" id="A0A0L6URW3"/>
<evidence type="ECO:0000313" key="4">
    <source>
        <dbReference type="Proteomes" id="UP000037035"/>
    </source>
</evidence>
<dbReference type="Pfam" id="PF13532">
    <property type="entry name" value="2OG-FeII_Oxy_2"/>
    <property type="match status" value="1"/>
</dbReference>
<evidence type="ECO:0000313" key="3">
    <source>
        <dbReference type="EMBL" id="KNZ51276.1"/>
    </source>
</evidence>
<sequence length="322" mass="36747">MRRDSNRISLQDGIALCGSSLSSEPVDEGPKSPDSLFSVNSAELRPSSNCQDQEDSPATVDYCSQGPDIDDECMAPACHFDCTDRAIIPFPAVRGLYYLPNLIDHSTENEWMSEISKLNFSNNHSNNQMMFFSRPNFSLPISSAQRDRPDVTPREHSFLNWPPFLVDLILHLPHLLSSLDPPENDLDHLTDLFFGSEKRDLPWQAIINLYRPGEGIKQHVDLVERFDEIILGISLGSNVAMEFQPLAPNKRDSRQKLYLQQRSGYIIAQNARYDWTHGIRANQPYDWVCDSSSRETRKILRLRTRVSITIRRLKSSANLLKD</sequence>
<accession>A0A0L6URW3</accession>
<dbReference type="EMBL" id="LAVV01009071">
    <property type="protein sequence ID" value="KNZ51276.1"/>
    <property type="molecule type" value="Genomic_DNA"/>
</dbReference>
<protein>
    <recommendedName>
        <fullName evidence="2">Alpha-ketoglutarate-dependent dioxygenase AlkB-like domain-containing protein</fullName>
    </recommendedName>
</protein>
<name>A0A0L6URW3_9BASI</name>
<dbReference type="OrthoDB" id="412814at2759"/>
<dbReference type="InterPro" id="IPR027450">
    <property type="entry name" value="AlkB-like"/>
</dbReference>
<evidence type="ECO:0000256" key="1">
    <source>
        <dbReference type="SAM" id="MobiDB-lite"/>
    </source>
</evidence>
<reference evidence="3 4" key="1">
    <citation type="submission" date="2015-08" db="EMBL/GenBank/DDBJ databases">
        <title>Next Generation Sequencing and Analysis of the Genome of Puccinia sorghi L Schw, the Causal Agent of Maize Common Rust.</title>
        <authorList>
            <person name="Rochi L."/>
            <person name="Burguener G."/>
            <person name="Darino M."/>
            <person name="Turjanski A."/>
            <person name="Kreff E."/>
            <person name="Dieguez M.J."/>
            <person name="Sacco F."/>
        </authorList>
    </citation>
    <scope>NUCLEOTIDE SEQUENCE [LARGE SCALE GENOMIC DNA]</scope>
    <source>
        <strain evidence="3 4">RO10H11247</strain>
    </source>
</reference>
<dbReference type="STRING" id="27349.A0A0L6URW3"/>
<feature type="region of interest" description="Disordered" evidence="1">
    <location>
        <begin position="19"/>
        <end position="58"/>
    </location>
</feature>
<dbReference type="VEuPathDB" id="FungiDB:VP01_4011g2"/>
<dbReference type="PANTHER" id="PTHR21052:SF0">
    <property type="entry name" value="ALPHA-KETOGLUTARATE-DEPENDENT DIOXYGENASE ALKB HOMOLOG 7, MITOCHONDRIAL"/>
    <property type="match status" value="1"/>
</dbReference>
<gene>
    <name evidence="3" type="ORF">VP01_4011g2</name>
</gene>
<dbReference type="GO" id="GO:0006974">
    <property type="term" value="P:DNA damage response"/>
    <property type="evidence" value="ECO:0007669"/>
    <property type="project" value="InterPro"/>
</dbReference>
<dbReference type="Gene3D" id="2.60.120.590">
    <property type="entry name" value="Alpha-ketoglutarate-dependent dioxygenase AlkB-like"/>
    <property type="match status" value="1"/>
</dbReference>
<dbReference type="InterPro" id="IPR037151">
    <property type="entry name" value="AlkB-like_sf"/>
</dbReference>
<feature type="compositionally biased region" description="Polar residues" evidence="1">
    <location>
        <begin position="35"/>
        <end position="51"/>
    </location>
</feature>
<evidence type="ECO:0000259" key="2">
    <source>
        <dbReference type="Pfam" id="PF13532"/>
    </source>
</evidence>
<keyword evidence="4" id="KW-1185">Reference proteome</keyword>
<proteinExistence type="predicted"/>
<dbReference type="PANTHER" id="PTHR21052">
    <property type="entry name" value="SPERMATOGENESIS ASSOCIATED 11-RELATED"/>
    <property type="match status" value="1"/>
</dbReference>